<gene>
    <name evidence="1" type="ORF">S01H4_36630</name>
</gene>
<protein>
    <submittedName>
        <fullName evidence="1">Uncharacterized protein</fullName>
    </submittedName>
</protein>
<dbReference type="AlphaFoldDB" id="X1BD53"/>
<accession>X1BD53</accession>
<name>X1BD53_9ZZZZ</name>
<feature type="non-terminal residue" evidence="1">
    <location>
        <position position="1"/>
    </location>
</feature>
<sequence length="34" mass="3926">QKLSLILTFTNEIGLSLLKGRLFVLKVILKECFF</sequence>
<comment type="caution">
    <text evidence="1">The sequence shown here is derived from an EMBL/GenBank/DDBJ whole genome shotgun (WGS) entry which is preliminary data.</text>
</comment>
<dbReference type="EMBL" id="BART01019601">
    <property type="protein sequence ID" value="GAG93894.1"/>
    <property type="molecule type" value="Genomic_DNA"/>
</dbReference>
<organism evidence="1">
    <name type="scientific">marine sediment metagenome</name>
    <dbReference type="NCBI Taxonomy" id="412755"/>
    <lineage>
        <taxon>unclassified sequences</taxon>
        <taxon>metagenomes</taxon>
        <taxon>ecological metagenomes</taxon>
    </lineage>
</organism>
<reference evidence="1" key="1">
    <citation type="journal article" date="2014" name="Front. Microbiol.">
        <title>High frequency of phylogenetically diverse reductive dehalogenase-homologous genes in deep subseafloor sedimentary metagenomes.</title>
        <authorList>
            <person name="Kawai M."/>
            <person name="Futagami T."/>
            <person name="Toyoda A."/>
            <person name="Takaki Y."/>
            <person name="Nishi S."/>
            <person name="Hori S."/>
            <person name="Arai W."/>
            <person name="Tsubouchi T."/>
            <person name="Morono Y."/>
            <person name="Uchiyama I."/>
            <person name="Ito T."/>
            <person name="Fujiyama A."/>
            <person name="Inagaki F."/>
            <person name="Takami H."/>
        </authorList>
    </citation>
    <scope>NUCLEOTIDE SEQUENCE</scope>
    <source>
        <strain evidence="1">Expedition CK06-06</strain>
    </source>
</reference>
<evidence type="ECO:0000313" key="1">
    <source>
        <dbReference type="EMBL" id="GAG93894.1"/>
    </source>
</evidence>
<proteinExistence type="predicted"/>